<feature type="binding site" evidence="1">
    <location>
        <position position="138"/>
    </location>
    <ligand>
        <name>Zn(2+)</name>
        <dbReference type="ChEBI" id="CHEBI:29105"/>
    </ligand>
</feature>
<feature type="compositionally biased region" description="Basic and acidic residues" evidence="2">
    <location>
        <begin position="405"/>
        <end position="417"/>
    </location>
</feature>
<dbReference type="Gene3D" id="1.20.140.30">
    <property type="entry name" value="MOB kinase activator"/>
    <property type="match status" value="1"/>
</dbReference>
<evidence type="ECO:0000256" key="2">
    <source>
        <dbReference type="SAM" id="MobiDB-lite"/>
    </source>
</evidence>
<name>A0A9P4S4I8_9PEZI</name>
<feature type="binding site" evidence="1">
    <location>
        <position position="215"/>
    </location>
    <ligand>
        <name>Zn(2+)</name>
        <dbReference type="ChEBI" id="CHEBI:29105"/>
    </ligand>
</feature>
<dbReference type="InterPro" id="IPR005301">
    <property type="entry name" value="MOB_kinase_act_fam"/>
</dbReference>
<keyword evidence="1" id="KW-0862">Zinc</keyword>
<dbReference type="Proteomes" id="UP000799429">
    <property type="component" value="Unassembled WGS sequence"/>
</dbReference>
<evidence type="ECO:0000256" key="1">
    <source>
        <dbReference type="PIRSR" id="PIRSR605301-1"/>
    </source>
</evidence>
<proteinExistence type="predicted"/>
<sequence length="507" mass="56007">MAEDQLGPKSPMAVSTEEHNKLLGGPLNIDAGASRRIRPGTKSADICEGPPLVDMVEIESAFQLSEHIKAVHETITHPSSSDNTVPVDRASAIRLAHAPDGVNKSLWLYELCRFLTQKANIMVTALFSDDPPCSAQTCSEMRASEWQYLCAVHDPPKSCCAIDYCCHTLDWAAQILTSAKSFPSRLALGGDYNTVNMQVRHITNIFRRVYRIFAHAWFQHREVFWKVENRTGLYVLFKSVCDAYQLIPEDNYTIPPEAEGIEVPSEEDQVPVIPKSEQEPQIEHGKPELTPAGNDIVVSGHTTKRHRHTPSSSNVVATVIEENEEEEHEEKRPAAQTVQTSVHVSESTLPDSEVLSDTQEASERSQSYPKEESKSPEIELETSEVPTENIEDRSTAIEESTQIEPLKEEAPEVKADSGEDSAVNLELEPNAEKESTSTVSLEAASESTVKENTGDSEPKVDDSTVEQKTSEEPKETSVKETAEKKEHIMTPDASATSTEEASKTVTD</sequence>
<dbReference type="EMBL" id="MU006105">
    <property type="protein sequence ID" value="KAF2836093.1"/>
    <property type="molecule type" value="Genomic_DNA"/>
</dbReference>
<protein>
    <submittedName>
        <fullName evidence="3">Mob1/phocein</fullName>
    </submittedName>
</protein>
<feature type="compositionally biased region" description="Basic and acidic residues" evidence="2">
    <location>
        <begin position="468"/>
        <end position="489"/>
    </location>
</feature>
<dbReference type="SMART" id="SM01388">
    <property type="entry name" value="Mob1_phocein"/>
    <property type="match status" value="1"/>
</dbReference>
<feature type="compositionally biased region" description="Polar residues" evidence="2">
    <location>
        <begin position="336"/>
        <end position="368"/>
    </location>
</feature>
<gene>
    <name evidence="3" type="ORF">M501DRAFT_940545</name>
</gene>
<keyword evidence="1" id="KW-0479">Metal-binding</keyword>
<dbReference type="SUPFAM" id="SSF101152">
    <property type="entry name" value="Mob1/phocein"/>
    <property type="match status" value="1"/>
</dbReference>
<accession>A0A9P4S4I8</accession>
<feature type="binding site" evidence="1">
    <location>
        <position position="133"/>
    </location>
    <ligand>
        <name>Zn(2+)</name>
        <dbReference type="ChEBI" id="CHEBI:29105"/>
    </ligand>
</feature>
<dbReference type="OrthoDB" id="10262609at2759"/>
<dbReference type="Pfam" id="PF03637">
    <property type="entry name" value="Mob1_phocein"/>
    <property type="match status" value="1"/>
</dbReference>
<evidence type="ECO:0000313" key="4">
    <source>
        <dbReference type="Proteomes" id="UP000799429"/>
    </source>
</evidence>
<feature type="compositionally biased region" description="Polar residues" evidence="2">
    <location>
        <begin position="436"/>
        <end position="447"/>
    </location>
</feature>
<comment type="caution">
    <text evidence="3">The sequence shown here is derived from an EMBL/GenBank/DDBJ whole genome shotgun (WGS) entry which is preliminary data.</text>
</comment>
<feature type="binding site" evidence="1">
    <location>
        <position position="220"/>
    </location>
    <ligand>
        <name>Zn(2+)</name>
        <dbReference type="ChEBI" id="CHEBI:29105"/>
    </ligand>
</feature>
<dbReference type="PANTHER" id="PTHR22599">
    <property type="entry name" value="MPS ONE BINDER KINASE ACTIVATOR-LIKE MOB"/>
    <property type="match status" value="1"/>
</dbReference>
<organism evidence="3 4">
    <name type="scientific">Patellaria atrata CBS 101060</name>
    <dbReference type="NCBI Taxonomy" id="1346257"/>
    <lineage>
        <taxon>Eukaryota</taxon>
        <taxon>Fungi</taxon>
        <taxon>Dikarya</taxon>
        <taxon>Ascomycota</taxon>
        <taxon>Pezizomycotina</taxon>
        <taxon>Dothideomycetes</taxon>
        <taxon>Dothideomycetes incertae sedis</taxon>
        <taxon>Patellariales</taxon>
        <taxon>Patellariaceae</taxon>
        <taxon>Patellaria</taxon>
    </lineage>
</organism>
<feature type="compositionally biased region" description="Basic and acidic residues" evidence="2">
    <location>
        <begin position="448"/>
        <end position="462"/>
    </location>
</feature>
<dbReference type="AlphaFoldDB" id="A0A9P4S4I8"/>
<reference evidence="3" key="1">
    <citation type="journal article" date="2020" name="Stud. Mycol.">
        <title>101 Dothideomycetes genomes: a test case for predicting lifestyles and emergence of pathogens.</title>
        <authorList>
            <person name="Haridas S."/>
            <person name="Albert R."/>
            <person name="Binder M."/>
            <person name="Bloem J."/>
            <person name="Labutti K."/>
            <person name="Salamov A."/>
            <person name="Andreopoulos B."/>
            <person name="Baker S."/>
            <person name="Barry K."/>
            <person name="Bills G."/>
            <person name="Bluhm B."/>
            <person name="Cannon C."/>
            <person name="Castanera R."/>
            <person name="Culley D."/>
            <person name="Daum C."/>
            <person name="Ezra D."/>
            <person name="Gonzalez J."/>
            <person name="Henrissat B."/>
            <person name="Kuo A."/>
            <person name="Liang C."/>
            <person name="Lipzen A."/>
            <person name="Lutzoni F."/>
            <person name="Magnuson J."/>
            <person name="Mondo S."/>
            <person name="Nolan M."/>
            <person name="Ohm R."/>
            <person name="Pangilinan J."/>
            <person name="Park H.-J."/>
            <person name="Ramirez L."/>
            <person name="Alfaro M."/>
            <person name="Sun H."/>
            <person name="Tritt A."/>
            <person name="Yoshinaga Y."/>
            <person name="Zwiers L.-H."/>
            <person name="Turgeon B."/>
            <person name="Goodwin S."/>
            <person name="Spatafora J."/>
            <person name="Crous P."/>
            <person name="Grigoriev I."/>
        </authorList>
    </citation>
    <scope>NUCLEOTIDE SEQUENCE</scope>
    <source>
        <strain evidence="3">CBS 101060</strain>
    </source>
</reference>
<evidence type="ECO:0000313" key="3">
    <source>
        <dbReference type="EMBL" id="KAF2836093.1"/>
    </source>
</evidence>
<dbReference type="InterPro" id="IPR036703">
    <property type="entry name" value="MOB_kinase_act_sf"/>
</dbReference>
<keyword evidence="4" id="KW-1185">Reference proteome</keyword>
<feature type="region of interest" description="Disordered" evidence="2">
    <location>
        <begin position="322"/>
        <end position="507"/>
    </location>
</feature>